<evidence type="ECO:0000256" key="1">
    <source>
        <dbReference type="SAM" id="Phobius"/>
    </source>
</evidence>
<name>A0A246JIA8_9SPHN</name>
<keyword evidence="4" id="KW-1185">Reference proteome</keyword>
<keyword evidence="1" id="KW-0472">Membrane</keyword>
<reference evidence="3 4" key="1">
    <citation type="journal article" date="2010" name="Int. J. Syst. Evol. Microbiol.">
        <title>Sphingopyxis bauzanensis sp. nov., a psychrophilic bacterium isolated from soil.</title>
        <authorList>
            <person name="Zhang D.C."/>
            <person name="Liu H.C."/>
            <person name="Xin Y.H."/>
            <person name="Zhou Y.G."/>
            <person name="Schinner F."/>
            <person name="Margesin R."/>
        </authorList>
    </citation>
    <scope>NUCLEOTIDE SEQUENCE [LARGE SCALE GENOMIC DNA]</scope>
    <source>
        <strain evidence="3 4">DSM 22271</strain>
    </source>
</reference>
<dbReference type="AlphaFoldDB" id="A0A246JIA8"/>
<organism evidence="3 4">
    <name type="scientific">Sphingopyxis bauzanensis</name>
    <dbReference type="NCBI Taxonomy" id="651663"/>
    <lineage>
        <taxon>Bacteria</taxon>
        <taxon>Pseudomonadati</taxon>
        <taxon>Pseudomonadota</taxon>
        <taxon>Alphaproteobacteria</taxon>
        <taxon>Sphingomonadales</taxon>
        <taxon>Sphingomonadaceae</taxon>
        <taxon>Sphingopyxis</taxon>
    </lineage>
</organism>
<evidence type="ECO:0000313" key="3">
    <source>
        <dbReference type="EMBL" id="OWQ92351.1"/>
    </source>
</evidence>
<accession>A0A246JIA8</accession>
<dbReference type="EMBL" id="NISK01000011">
    <property type="protein sequence ID" value="OWQ92351.1"/>
    <property type="molecule type" value="Genomic_DNA"/>
</dbReference>
<proteinExistence type="predicted"/>
<keyword evidence="1" id="KW-0812">Transmembrane</keyword>
<sequence>MDLIWHRGAGRTRRFPFGTSQMKQLANNILRRLAADRRAVAAVEFAFAAPVLLAMLFGVFQVGLLMLGYNSIRSLSGEMGRYTVVQYMTGNSLTDSQIETATIAQAVKSGSGLNTDNLHVDAETAVISSVPGVKQINLTISYDVPNFVPFWPGETFDIAVTKPVMVYISPD</sequence>
<comment type="caution">
    <text evidence="3">The sequence shown here is derived from an EMBL/GenBank/DDBJ whole genome shotgun (WGS) entry which is preliminary data.</text>
</comment>
<protein>
    <recommendedName>
        <fullName evidence="2">TadE-like domain-containing protein</fullName>
    </recommendedName>
</protein>
<feature type="transmembrane region" description="Helical" evidence="1">
    <location>
        <begin position="45"/>
        <end position="69"/>
    </location>
</feature>
<feature type="domain" description="TadE-like" evidence="2">
    <location>
        <begin position="40"/>
        <end position="74"/>
    </location>
</feature>
<evidence type="ECO:0000259" key="2">
    <source>
        <dbReference type="Pfam" id="PF07811"/>
    </source>
</evidence>
<gene>
    <name evidence="3" type="ORF">CDQ92_20425</name>
</gene>
<evidence type="ECO:0000313" key="4">
    <source>
        <dbReference type="Proteomes" id="UP000197361"/>
    </source>
</evidence>
<keyword evidence="1" id="KW-1133">Transmembrane helix</keyword>
<dbReference type="InterPro" id="IPR012495">
    <property type="entry name" value="TadE-like_dom"/>
</dbReference>
<dbReference type="Pfam" id="PF07811">
    <property type="entry name" value="TadE"/>
    <property type="match status" value="1"/>
</dbReference>
<dbReference type="Proteomes" id="UP000197361">
    <property type="component" value="Unassembled WGS sequence"/>
</dbReference>